<name>A0A225WH90_9STRA</name>
<evidence type="ECO:0000256" key="6">
    <source>
        <dbReference type="ARBA" id="ARBA00022918"/>
    </source>
</evidence>
<dbReference type="InterPro" id="IPR041373">
    <property type="entry name" value="RT_RNaseH"/>
</dbReference>
<proteinExistence type="predicted"/>
<dbReference type="GO" id="GO:0003964">
    <property type="term" value="F:RNA-directed DNA polymerase activity"/>
    <property type="evidence" value="ECO:0007669"/>
    <property type="project" value="UniProtKB-KW"/>
</dbReference>
<reference evidence="9" key="1">
    <citation type="submission" date="2017-03" db="EMBL/GenBank/DDBJ databases">
        <title>Phytopthora megakarya and P. palmivora, two closely related causual agents of cacao black pod achieved similar genome size and gene model numbers by different mechanisms.</title>
        <authorList>
            <person name="Ali S."/>
            <person name="Shao J."/>
            <person name="Larry D.J."/>
            <person name="Kronmiller B."/>
            <person name="Shen D."/>
            <person name="Strem M.D."/>
            <person name="Melnick R.L."/>
            <person name="Guiltinan M.J."/>
            <person name="Tyler B.M."/>
            <person name="Meinhardt L.W."/>
            <person name="Bailey B.A."/>
        </authorList>
    </citation>
    <scope>NUCLEOTIDE SEQUENCE [LARGE SCALE GENOMIC DNA]</scope>
    <source>
        <strain evidence="9">zdho120</strain>
    </source>
</reference>
<keyword evidence="6" id="KW-0695">RNA-directed DNA polymerase</keyword>
<dbReference type="GO" id="GO:0004519">
    <property type="term" value="F:endonuclease activity"/>
    <property type="evidence" value="ECO:0007669"/>
    <property type="project" value="UniProtKB-KW"/>
</dbReference>
<dbReference type="GO" id="GO:0016787">
    <property type="term" value="F:hydrolase activity"/>
    <property type="evidence" value="ECO:0007669"/>
    <property type="project" value="UniProtKB-KW"/>
</dbReference>
<dbReference type="Pfam" id="PF17917">
    <property type="entry name" value="RT_RNaseH"/>
    <property type="match status" value="1"/>
</dbReference>
<organism evidence="8 9">
    <name type="scientific">Phytophthora megakarya</name>
    <dbReference type="NCBI Taxonomy" id="4795"/>
    <lineage>
        <taxon>Eukaryota</taxon>
        <taxon>Sar</taxon>
        <taxon>Stramenopiles</taxon>
        <taxon>Oomycota</taxon>
        <taxon>Peronosporomycetes</taxon>
        <taxon>Peronosporales</taxon>
        <taxon>Peronosporaceae</taxon>
        <taxon>Phytophthora</taxon>
    </lineage>
</organism>
<comment type="caution">
    <text evidence="8">The sequence shown here is derived from an EMBL/GenBank/DDBJ whole genome shotgun (WGS) entry which is preliminary data.</text>
</comment>
<evidence type="ECO:0000259" key="7">
    <source>
        <dbReference type="Pfam" id="PF17917"/>
    </source>
</evidence>
<evidence type="ECO:0000256" key="2">
    <source>
        <dbReference type="ARBA" id="ARBA00022695"/>
    </source>
</evidence>
<keyword evidence="1" id="KW-0808">Transferase</keyword>
<dbReference type="AlphaFoldDB" id="A0A225WH90"/>
<dbReference type="EMBL" id="NBNE01000834">
    <property type="protein sequence ID" value="OWZ16975.1"/>
    <property type="molecule type" value="Genomic_DNA"/>
</dbReference>
<dbReference type="Proteomes" id="UP000198211">
    <property type="component" value="Unassembled WGS sequence"/>
</dbReference>
<protein>
    <recommendedName>
        <fullName evidence="7">Reverse transcriptase RNase H-like domain-containing protein</fullName>
    </recommendedName>
</protein>
<gene>
    <name evidence="8" type="ORF">PHMEG_0009146</name>
</gene>
<evidence type="ECO:0000256" key="5">
    <source>
        <dbReference type="ARBA" id="ARBA00022801"/>
    </source>
</evidence>
<evidence type="ECO:0000256" key="1">
    <source>
        <dbReference type="ARBA" id="ARBA00022679"/>
    </source>
</evidence>
<evidence type="ECO:0000313" key="8">
    <source>
        <dbReference type="EMBL" id="OWZ16975.1"/>
    </source>
</evidence>
<evidence type="ECO:0000256" key="4">
    <source>
        <dbReference type="ARBA" id="ARBA00022759"/>
    </source>
</evidence>
<sequence length="101" mass="11373">MCVITDALTSALELSSHKPWQDEKTVEKQQQELLVCVSGTFNGSKCDWSAIEKAAYPIICACDQLSHLLLRPQGFRLFCDHRNLIYVAAPSKEVKKHIRGN</sequence>
<keyword evidence="2" id="KW-0548">Nucleotidyltransferase</keyword>
<keyword evidence="3" id="KW-0540">Nuclease</keyword>
<keyword evidence="5" id="KW-0378">Hydrolase</keyword>
<keyword evidence="4" id="KW-0255">Endonuclease</keyword>
<feature type="domain" description="Reverse transcriptase RNase H-like" evidence="7">
    <location>
        <begin position="2"/>
        <end position="96"/>
    </location>
</feature>
<dbReference type="OrthoDB" id="127017at2759"/>
<keyword evidence="9" id="KW-1185">Reference proteome</keyword>
<accession>A0A225WH90</accession>
<evidence type="ECO:0000256" key="3">
    <source>
        <dbReference type="ARBA" id="ARBA00022722"/>
    </source>
</evidence>
<evidence type="ECO:0000313" key="9">
    <source>
        <dbReference type="Proteomes" id="UP000198211"/>
    </source>
</evidence>